<proteinExistence type="predicted"/>
<dbReference type="Pfam" id="PF05380">
    <property type="entry name" value="Peptidase_A17"/>
    <property type="match status" value="1"/>
</dbReference>
<comment type="caution">
    <text evidence="1">The sequence shown here is derived from an EMBL/GenBank/DDBJ whole genome shotgun (WGS) entry which is preliminary data.</text>
</comment>
<dbReference type="Proteomes" id="UP001162164">
    <property type="component" value="Unassembled WGS sequence"/>
</dbReference>
<gene>
    <name evidence="1" type="ORF">NQ317_007689</name>
</gene>
<dbReference type="EMBL" id="JAPWTJ010000314">
    <property type="protein sequence ID" value="KAJ8979781.1"/>
    <property type="molecule type" value="Genomic_DNA"/>
</dbReference>
<protein>
    <recommendedName>
        <fullName evidence="3">Peptidase aspartic putative domain-containing protein</fullName>
    </recommendedName>
</protein>
<evidence type="ECO:0000313" key="2">
    <source>
        <dbReference type="Proteomes" id="UP001162164"/>
    </source>
</evidence>
<dbReference type="Gene3D" id="2.40.70.10">
    <property type="entry name" value="Acid Proteases"/>
    <property type="match status" value="1"/>
</dbReference>
<accession>A0ABQ9JPG8</accession>
<evidence type="ECO:0008006" key="3">
    <source>
        <dbReference type="Google" id="ProtNLM"/>
    </source>
</evidence>
<dbReference type="SUPFAM" id="SSF56672">
    <property type="entry name" value="DNA/RNA polymerases"/>
    <property type="match status" value="1"/>
</dbReference>
<evidence type="ECO:0000313" key="1">
    <source>
        <dbReference type="EMBL" id="KAJ8979781.1"/>
    </source>
</evidence>
<dbReference type="PANTHER" id="PTHR47331:SF4">
    <property type="entry name" value="PEPTIDASE S1 DOMAIN-CONTAINING PROTEIN"/>
    <property type="match status" value="1"/>
</dbReference>
<sequence length="744" mass="83635">MARALLDVGSQSSFITAEFCDVLQLNRVKVDITVGGLNQAQSDINCKVLALIQSQTNNFSMHVSFLVVPQITGSLPNFKVDLQSLRIPSHIKLADPNFHIPDKVDLLIGAECFWETMCVGQIKLARHGPILQKSKFGWIVSGPLSFDNSRTVSCNLLTLPEIDKQFTRFWEIEEIPDTKPLSNEESACEAHFLETYKRNADGRFIVTIPMKASPEKLGDSPDDEIGTYELQTVTYGTSAASYLAIRCLYQLGVECDLPDVSNIIKNHFYVDDMLTGGSTVQEVVYITNEVTRTLARGGFKLRKFVSNDPRILQGIESQVGQTNAVDFGINENTKTLGMIWNGHSDSFLYKISDSGLGKRVTKRGILSEVSQIFDPLGFLSPCIILAKIILQNLWCERVSWDETISSALHTRWLQFRNELVALNNLQISRQITCKDAISMEIHGFSDASTHAYGACIYAKSQNQAGDTFVKLICAKSKVAPLKTQTVPRLELTAALLLARLMSLQMQTERVVYWCDSTVVLGWLRTAPNLLQTFVANRVVAIQELSYVHYWRHVPTTDNPADHVSRGVNPNSLQSLDIYWSGPAWLRENESHWPVLPVSQYELPELRKAVFSHGTTIESTPFSFKNYSNLTKLERIIAYCMRFKVNCLIKDKGRRKSGPLTSREIDEASFKLAEISQRESFGSEIVSLGKDKTVGSKSKLIRLNPFLDKNNMLRVGGRLSNSNFDFNKKTPDSHFIQTSFYRIIV</sequence>
<dbReference type="InterPro" id="IPR008042">
    <property type="entry name" value="Retrotrans_Pao"/>
</dbReference>
<dbReference type="PANTHER" id="PTHR47331">
    <property type="entry name" value="PHD-TYPE DOMAIN-CONTAINING PROTEIN"/>
    <property type="match status" value="1"/>
</dbReference>
<reference evidence="1" key="1">
    <citation type="journal article" date="2023" name="Insect Mol. Biol.">
        <title>Genome sequencing provides insights into the evolution of gene families encoding plant cell wall-degrading enzymes in longhorned beetles.</title>
        <authorList>
            <person name="Shin N.R."/>
            <person name="Okamura Y."/>
            <person name="Kirsch R."/>
            <person name="Pauchet Y."/>
        </authorList>
    </citation>
    <scope>NUCLEOTIDE SEQUENCE</scope>
    <source>
        <strain evidence="1">MMC_N1</strain>
    </source>
</reference>
<name>A0ABQ9JPG8_9CUCU</name>
<keyword evidence="2" id="KW-1185">Reference proteome</keyword>
<dbReference type="InterPro" id="IPR021109">
    <property type="entry name" value="Peptidase_aspartic_dom_sf"/>
</dbReference>
<organism evidence="1 2">
    <name type="scientific">Molorchus minor</name>
    <dbReference type="NCBI Taxonomy" id="1323400"/>
    <lineage>
        <taxon>Eukaryota</taxon>
        <taxon>Metazoa</taxon>
        <taxon>Ecdysozoa</taxon>
        <taxon>Arthropoda</taxon>
        <taxon>Hexapoda</taxon>
        <taxon>Insecta</taxon>
        <taxon>Pterygota</taxon>
        <taxon>Neoptera</taxon>
        <taxon>Endopterygota</taxon>
        <taxon>Coleoptera</taxon>
        <taxon>Polyphaga</taxon>
        <taxon>Cucujiformia</taxon>
        <taxon>Chrysomeloidea</taxon>
        <taxon>Cerambycidae</taxon>
        <taxon>Lamiinae</taxon>
        <taxon>Monochamini</taxon>
        <taxon>Molorchus</taxon>
    </lineage>
</organism>
<dbReference type="InterPro" id="IPR043502">
    <property type="entry name" value="DNA/RNA_pol_sf"/>
</dbReference>